<sequence>MKTRSKKRTGTLLLALMLTLLAGCGSGSNGNQPANNGNASTKPEAEASAAATADTSSSTKKVTLTMMVSGTKAPDGQDFALDIMPKLVKEKFPNVTLETSKLPDEQYFTSIRTKLASGQGPDIYWVFPRNASLGVLDMAKAGYAADLSDLAFWDNISQGAKEDMSYEGKPYGIAGGLDYLGVYYNQDLFKQAGITEMPQDWPSFLEACQKLKDAGITPISLADKDPWFLQFGMYQIAANVVYPDEMDFDTKLQAGEKSLSDPKWAATISKMKELYDKGYVVKNSLGLGSAQAAQLFIDGKSAMIFDGTWDYATLTAKGAADFTRGFFSLPANEAGQPTYVSAATAAGFALNAKSENLDVAKEVMNYLFDGQSDLFKAWTGANSSISVYKGVALNHELFKEVNDSYLNNGKSVYFPNQMWPTGVAEEMEAKFAEIIGGRKTTPEQVTEAMDAKFKELWKNK</sequence>
<dbReference type="Pfam" id="PF01547">
    <property type="entry name" value="SBP_bac_1"/>
    <property type="match status" value="1"/>
</dbReference>
<feature type="region of interest" description="Disordered" evidence="6">
    <location>
        <begin position="29"/>
        <end position="54"/>
    </location>
</feature>
<dbReference type="InterPro" id="IPR050490">
    <property type="entry name" value="Bact_solute-bd_prot1"/>
</dbReference>
<dbReference type="PROSITE" id="PS51257">
    <property type="entry name" value="PROKAR_LIPOPROTEIN"/>
    <property type="match status" value="1"/>
</dbReference>
<dbReference type="Gene3D" id="3.40.190.10">
    <property type="entry name" value="Periplasmic binding protein-like II"/>
    <property type="match status" value="2"/>
</dbReference>
<dbReference type="InterPro" id="IPR006059">
    <property type="entry name" value="SBP"/>
</dbReference>
<evidence type="ECO:0000313" key="8">
    <source>
        <dbReference type="EMBL" id="NOU79474.1"/>
    </source>
</evidence>
<proteinExistence type="predicted"/>
<evidence type="ECO:0000256" key="2">
    <source>
        <dbReference type="ARBA" id="ARBA00022729"/>
    </source>
</evidence>
<keyword evidence="9" id="KW-1185">Reference proteome</keyword>
<evidence type="ECO:0000256" key="6">
    <source>
        <dbReference type="SAM" id="MobiDB-lite"/>
    </source>
</evidence>
<evidence type="ECO:0000256" key="1">
    <source>
        <dbReference type="ARBA" id="ARBA00022475"/>
    </source>
</evidence>
<gene>
    <name evidence="8" type="ORF">GC101_11355</name>
</gene>
<keyword evidence="1" id="KW-1003">Cell membrane</keyword>
<protein>
    <submittedName>
        <fullName evidence="8">Extracellular solute-binding protein</fullName>
    </submittedName>
</protein>
<organism evidence="8 9">
    <name type="scientific">Paenibacillus phytohabitans</name>
    <dbReference type="NCBI Taxonomy" id="2654978"/>
    <lineage>
        <taxon>Bacteria</taxon>
        <taxon>Bacillati</taxon>
        <taxon>Bacillota</taxon>
        <taxon>Bacilli</taxon>
        <taxon>Bacillales</taxon>
        <taxon>Paenibacillaceae</taxon>
        <taxon>Paenibacillus</taxon>
    </lineage>
</organism>
<dbReference type="Proteomes" id="UP000596857">
    <property type="component" value="Unassembled WGS sequence"/>
</dbReference>
<keyword evidence="5" id="KW-0449">Lipoprotein</keyword>
<dbReference type="PANTHER" id="PTHR43649:SF33">
    <property type="entry name" value="POLYGALACTURONAN_RHAMNOGALACTURONAN-BINDING PROTEIN YTCQ"/>
    <property type="match status" value="1"/>
</dbReference>
<evidence type="ECO:0000256" key="3">
    <source>
        <dbReference type="ARBA" id="ARBA00023136"/>
    </source>
</evidence>
<dbReference type="EMBL" id="WHOB01000027">
    <property type="protein sequence ID" value="NOU79474.1"/>
    <property type="molecule type" value="Genomic_DNA"/>
</dbReference>
<accession>A0ABX1YIF4</accession>
<keyword evidence="2 7" id="KW-0732">Signal</keyword>
<evidence type="ECO:0000313" key="9">
    <source>
        <dbReference type="Proteomes" id="UP000596857"/>
    </source>
</evidence>
<keyword evidence="4" id="KW-0564">Palmitate</keyword>
<dbReference type="RefSeq" id="WP_171717331.1">
    <property type="nucleotide sequence ID" value="NZ_WHOB01000027.1"/>
</dbReference>
<evidence type="ECO:0000256" key="5">
    <source>
        <dbReference type="ARBA" id="ARBA00023288"/>
    </source>
</evidence>
<feature type="compositionally biased region" description="Low complexity" evidence="6">
    <location>
        <begin position="39"/>
        <end position="54"/>
    </location>
</feature>
<evidence type="ECO:0000256" key="4">
    <source>
        <dbReference type="ARBA" id="ARBA00023139"/>
    </source>
</evidence>
<evidence type="ECO:0000256" key="7">
    <source>
        <dbReference type="SAM" id="SignalP"/>
    </source>
</evidence>
<comment type="caution">
    <text evidence="8">The sequence shown here is derived from an EMBL/GenBank/DDBJ whole genome shotgun (WGS) entry which is preliminary data.</text>
</comment>
<dbReference type="PANTHER" id="PTHR43649">
    <property type="entry name" value="ARABINOSE-BINDING PROTEIN-RELATED"/>
    <property type="match status" value="1"/>
</dbReference>
<name>A0ABX1YIF4_9BACL</name>
<dbReference type="SUPFAM" id="SSF53850">
    <property type="entry name" value="Periplasmic binding protein-like II"/>
    <property type="match status" value="1"/>
</dbReference>
<reference evidence="8 9" key="1">
    <citation type="submission" date="2019-10" db="EMBL/GenBank/DDBJ databases">
        <title>Description of Paenibacillus terricola sp. nov.</title>
        <authorList>
            <person name="Carlier A."/>
            <person name="Qi S."/>
        </authorList>
    </citation>
    <scope>NUCLEOTIDE SEQUENCE [LARGE SCALE GENOMIC DNA]</scope>
    <source>
        <strain evidence="8 9">LMG 31459</strain>
    </source>
</reference>
<keyword evidence="3" id="KW-0472">Membrane</keyword>
<feature type="chain" id="PRO_5046876096" evidence="7">
    <location>
        <begin position="23"/>
        <end position="460"/>
    </location>
</feature>
<feature type="signal peptide" evidence="7">
    <location>
        <begin position="1"/>
        <end position="22"/>
    </location>
</feature>
<feature type="compositionally biased region" description="Polar residues" evidence="6">
    <location>
        <begin position="29"/>
        <end position="38"/>
    </location>
</feature>